<protein>
    <submittedName>
        <fullName evidence="4">Putative MscS family protein</fullName>
    </submittedName>
</protein>
<dbReference type="GO" id="GO:0005262">
    <property type="term" value="F:calcium channel activity"/>
    <property type="evidence" value="ECO:0007669"/>
    <property type="project" value="TreeGrafter"/>
</dbReference>
<dbReference type="OMA" id="IRNCLWL"/>
<feature type="transmembrane region" description="Helical" evidence="2">
    <location>
        <begin position="254"/>
        <end position="272"/>
    </location>
</feature>
<dbReference type="STRING" id="1198029.A0A1U7LQE5"/>
<evidence type="ECO:0000259" key="3">
    <source>
        <dbReference type="PROSITE" id="PS50222"/>
    </source>
</evidence>
<dbReference type="AlphaFoldDB" id="A0A1U7LQE5"/>
<dbReference type="Pfam" id="PF00924">
    <property type="entry name" value="MS_channel_2nd"/>
    <property type="match status" value="1"/>
</dbReference>
<comment type="caution">
    <text evidence="4">The sequence shown here is derived from an EMBL/GenBank/DDBJ whole genome shotgun (WGS) entry which is preliminary data.</text>
</comment>
<feature type="region of interest" description="Disordered" evidence="1">
    <location>
        <begin position="576"/>
        <end position="600"/>
    </location>
</feature>
<keyword evidence="2" id="KW-0812">Transmembrane</keyword>
<reference evidence="4 5" key="1">
    <citation type="submission" date="2016-04" db="EMBL/GenBank/DDBJ databases">
        <title>Evolutionary innovation and constraint leading to complex multicellularity in the Ascomycota.</title>
        <authorList>
            <person name="Cisse O."/>
            <person name="Nguyen A."/>
            <person name="Hewitt D.A."/>
            <person name="Jedd G."/>
            <person name="Stajich J.E."/>
        </authorList>
    </citation>
    <scope>NUCLEOTIDE SEQUENCE [LARGE SCALE GENOMIC DNA]</scope>
    <source>
        <strain evidence="4 5">DAH-3</strain>
    </source>
</reference>
<evidence type="ECO:0000256" key="1">
    <source>
        <dbReference type="SAM" id="MobiDB-lite"/>
    </source>
</evidence>
<evidence type="ECO:0000313" key="4">
    <source>
        <dbReference type="EMBL" id="OLL24877.1"/>
    </source>
</evidence>
<keyword evidence="2" id="KW-0472">Membrane</keyword>
<dbReference type="SUPFAM" id="SSF47473">
    <property type="entry name" value="EF-hand"/>
    <property type="match status" value="1"/>
</dbReference>
<dbReference type="GO" id="GO:0006874">
    <property type="term" value="P:intracellular calcium ion homeostasis"/>
    <property type="evidence" value="ECO:0007669"/>
    <property type="project" value="TreeGrafter"/>
</dbReference>
<dbReference type="GO" id="GO:0005509">
    <property type="term" value="F:calcium ion binding"/>
    <property type="evidence" value="ECO:0007669"/>
    <property type="project" value="InterPro"/>
</dbReference>
<dbReference type="EMBL" id="LXFE01000588">
    <property type="protein sequence ID" value="OLL24877.1"/>
    <property type="molecule type" value="Genomic_DNA"/>
</dbReference>
<keyword evidence="2" id="KW-1133">Transmembrane helix</keyword>
<feature type="region of interest" description="Disordered" evidence="1">
    <location>
        <begin position="503"/>
        <end position="528"/>
    </location>
</feature>
<dbReference type="Pfam" id="PF25886">
    <property type="entry name" value="Msy1"/>
    <property type="match status" value="1"/>
</dbReference>
<feature type="non-terminal residue" evidence="4">
    <location>
        <position position="1"/>
    </location>
</feature>
<dbReference type="PROSITE" id="PS50222">
    <property type="entry name" value="EF_HAND_2"/>
    <property type="match status" value="1"/>
</dbReference>
<dbReference type="InterPro" id="IPR011992">
    <property type="entry name" value="EF-hand-dom_pair"/>
</dbReference>
<gene>
    <name evidence="4" type="ORF">NEOLI_005058</name>
</gene>
<dbReference type="InterPro" id="IPR006685">
    <property type="entry name" value="MscS_channel_2nd"/>
</dbReference>
<sequence length="639" mass="71839">TGHHVNGNLTELEWEHVLNRILLSFFIAGILNLLEKLLMQIIAKAFHERTYEDRIILNKLHVTSFTKMFTFARSNQSSFFKSETQSLSMGYITPSLRPDGKITPKSTLNTTVGAAKSVIMKTHDVIGKVAGEITGTGYESSTSDPQIVLQMFKTQMGCEALARTCFKALCKPRIVESLDKSPVSQDTITLQDLECVFSDSQECEDIFNLFDQDLNGDITQEEMIQTCCMAGKDRKSIHTSLKDMDSVMSKLDGVFMFILLFIVILIFVSLSFKTAATSITTAGTTLLALSWLFQQAAQEFLASLIFVFVKHPFEYISLAEERLKGSVGDRVDLYINTEIMSVTVREINLMATELKKLSGEVIQAPNSLLNTLFVLNMRRSGSIAEPITITIKYGTTLEQISLLRDRMTEFVRLDKRDYKGDILTELRDFPEMFSLKLNVIFFHKGNWQNEGLRIARRNKFMCCLMTVCQELNIVSPRNLWPGKTKESPLYLQTIDSCSIPVSCPSPSQDHPMSPSVHLAPASRSRTDPIPEEVEPEMEQLVKKPVDFTLGAKSFVANDNDAFGSGTDSMKNLARRHRARSNTTGLKGGESRSPPPSTEIFPATSVRRYNTFNSNLARSRFEGILRRKTTLNNQEVVEKV</sequence>
<feature type="non-terminal residue" evidence="4">
    <location>
        <position position="639"/>
    </location>
</feature>
<dbReference type="PANTHER" id="PTHR31323:SF15">
    <property type="entry name" value="MECHANOSENSITIVE ION CHANNEL PROTEIN MSY1"/>
    <property type="match status" value="1"/>
</dbReference>
<name>A0A1U7LQE5_NEOID</name>
<organism evidence="4 5">
    <name type="scientific">Neolecta irregularis (strain DAH-3)</name>
    <dbReference type="NCBI Taxonomy" id="1198029"/>
    <lineage>
        <taxon>Eukaryota</taxon>
        <taxon>Fungi</taxon>
        <taxon>Dikarya</taxon>
        <taxon>Ascomycota</taxon>
        <taxon>Taphrinomycotina</taxon>
        <taxon>Neolectales</taxon>
        <taxon>Neolectaceae</taxon>
        <taxon>Neolecta</taxon>
    </lineage>
</organism>
<dbReference type="Gene3D" id="2.30.30.60">
    <property type="match status" value="1"/>
</dbReference>
<feature type="domain" description="EF-hand" evidence="3">
    <location>
        <begin position="198"/>
        <end position="233"/>
    </location>
</feature>
<dbReference type="PANTHER" id="PTHR31323">
    <property type="entry name" value="MECHANOSENSITIVE ION CHANNEL PROTEIN MSY2"/>
    <property type="match status" value="1"/>
</dbReference>
<dbReference type="InterPro" id="IPR023408">
    <property type="entry name" value="MscS_beta-dom_sf"/>
</dbReference>
<accession>A0A1U7LQE5</accession>
<dbReference type="OrthoDB" id="544685at2759"/>
<dbReference type="GO" id="GO:0016020">
    <property type="term" value="C:membrane"/>
    <property type="evidence" value="ECO:0007669"/>
    <property type="project" value="InterPro"/>
</dbReference>
<proteinExistence type="predicted"/>
<evidence type="ECO:0000313" key="5">
    <source>
        <dbReference type="Proteomes" id="UP000186594"/>
    </source>
</evidence>
<dbReference type="InterPro" id="IPR002048">
    <property type="entry name" value="EF_hand_dom"/>
</dbReference>
<dbReference type="Gene3D" id="1.10.238.10">
    <property type="entry name" value="EF-hand"/>
    <property type="match status" value="1"/>
</dbReference>
<dbReference type="InterPro" id="IPR058650">
    <property type="entry name" value="Msy1/2-like"/>
</dbReference>
<evidence type="ECO:0000256" key="2">
    <source>
        <dbReference type="SAM" id="Phobius"/>
    </source>
</evidence>
<feature type="transmembrane region" description="Helical" evidence="2">
    <location>
        <begin position="17"/>
        <end position="34"/>
    </location>
</feature>
<keyword evidence="5" id="KW-1185">Reference proteome</keyword>
<dbReference type="Proteomes" id="UP000186594">
    <property type="component" value="Unassembled WGS sequence"/>
</dbReference>